<evidence type="ECO:0000256" key="7">
    <source>
        <dbReference type="ARBA" id="ARBA00023157"/>
    </source>
</evidence>
<organism evidence="13 14">
    <name type="scientific">Acipenser oxyrinchus oxyrinchus</name>
    <dbReference type="NCBI Taxonomy" id="40147"/>
    <lineage>
        <taxon>Eukaryota</taxon>
        <taxon>Metazoa</taxon>
        <taxon>Chordata</taxon>
        <taxon>Craniata</taxon>
        <taxon>Vertebrata</taxon>
        <taxon>Euteleostomi</taxon>
        <taxon>Actinopterygii</taxon>
        <taxon>Chondrostei</taxon>
        <taxon>Acipenseriformes</taxon>
        <taxon>Acipenseridae</taxon>
        <taxon>Acipenser</taxon>
    </lineage>
</organism>
<dbReference type="GO" id="GO:0007166">
    <property type="term" value="P:cell surface receptor signaling pathway"/>
    <property type="evidence" value="ECO:0007669"/>
    <property type="project" value="TreeGrafter"/>
</dbReference>
<feature type="transmembrane region" description="Helical" evidence="11">
    <location>
        <begin position="235"/>
        <end position="256"/>
    </location>
</feature>
<dbReference type="PANTHER" id="PTHR25466:SF2">
    <property type="entry name" value="T-LYMPHOCYTE ACTIVATION ANTIGEN CD86"/>
    <property type="match status" value="1"/>
</dbReference>
<dbReference type="GO" id="GO:0006955">
    <property type="term" value="P:immune response"/>
    <property type="evidence" value="ECO:0007669"/>
    <property type="project" value="TreeGrafter"/>
</dbReference>
<dbReference type="PANTHER" id="PTHR25466">
    <property type="entry name" value="T-LYMPHOCYTE ACTIVATION ANTIGEN"/>
    <property type="match status" value="1"/>
</dbReference>
<evidence type="ECO:0000313" key="14">
    <source>
        <dbReference type="Proteomes" id="UP001230051"/>
    </source>
</evidence>
<dbReference type="InterPro" id="IPR007110">
    <property type="entry name" value="Ig-like_dom"/>
</dbReference>
<dbReference type="GO" id="GO:0031295">
    <property type="term" value="P:T cell costimulation"/>
    <property type="evidence" value="ECO:0007669"/>
    <property type="project" value="TreeGrafter"/>
</dbReference>
<feature type="domain" description="Ig-like" evidence="12">
    <location>
        <begin position="127"/>
        <end position="219"/>
    </location>
</feature>
<accession>A0AAD8G8I0</accession>
<dbReference type="GO" id="GO:0009897">
    <property type="term" value="C:external side of plasma membrane"/>
    <property type="evidence" value="ECO:0007669"/>
    <property type="project" value="TreeGrafter"/>
</dbReference>
<dbReference type="SUPFAM" id="SSF48726">
    <property type="entry name" value="Immunoglobulin"/>
    <property type="match status" value="2"/>
</dbReference>
<keyword evidence="3 11" id="KW-0812">Transmembrane</keyword>
<keyword evidence="4" id="KW-0732">Signal</keyword>
<dbReference type="InterPro" id="IPR013162">
    <property type="entry name" value="CD80_C2-set"/>
</dbReference>
<proteinExistence type="predicted"/>
<comment type="caution">
    <text evidence="13">The sequence shown here is derived from an EMBL/GenBank/DDBJ whole genome shotgun (WGS) entry which is preliminary data.</text>
</comment>
<evidence type="ECO:0000256" key="10">
    <source>
        <dbReference type="ARBA" id="ARBA00023319"/>
    </source>
</evidence>
<dbReference type="EMBL" id="JAGXEW010000007">
    <property type="protein sequence ID" value="KAK1169697.1"/>
    <property type="molecule type" value="Genomic_DNA"/>
</dbReference>
<protein>
    <recommendedName>
        <fullName evidence="12">Ig-like domain-containing protein</fullName>
    </recommendedName>
</protein>
<dbReference type="GO" id="GO:0042102">
    <property type="term" value="P:positive regulation of T cell proliferation"/>
    <property type="evidence" value="ECO:0007669"/>
    <property type="project" value="TreeGrafter"/>
</dbReference>
<evidence type="ECO:0000256" key="8">
    <source>
        <dbReference type="ARBA" id="ARBA00023170"/>
    </source>
</evidence>
<evidence type="ECO:0000256" key="3">
    <source>
        <dbReference type="ARBA" id="ARBA00022692"/>
    </source>
</evidence>
<keyword evidence="14" id="KW-1185">Reference proteome</keyword>
<dbReference type="InterPro" id="IPR013783">
    <property type="entry name" value="Ig-like_fold"/>
</dbReference>
<evidence type="ECO:0000256" key="9">
    <source>
        <dbReference type="ARBA" id="ARBA00023180"/>
    </source>
</evidence>
<keyword evidence="7" id="KW-1015">Disulfide bond</keyword>
<dbReference type="InterPro" id="IPR036179">
    <property type="entry name" value="Ig-like_dom_sf"/>
</dbReference>
<keyword evidence="5 11" id="KW-1133">Transmembrane helix</keyword>
<evidence type="ECO:0000256" key="5">
    <source>
        <dbReference type="ARBA" id="ARBA00022989"/>
    </source>
</evidence>
<gene>
    <name evidence="13" type="ORF">AOXY_G8559</name>
</gene>
<comment type="subcellular location">
    <subcellularLocation>
        <location evidence="1">Cell membrane</location>
        <topology evidence="1">Single-pass type I membrane protein</topology>
    </subcellularLocation>
</comment>
<dbReference type="GO" id="GO:0071222">
    <property type="term" value="P:cellular response to lipopolysaccharide"/>
    <property type="evidence" value="ECO:0007669"/>
    <property type="project" value="TreeGrafter"/>
</dbReference>
<dbReference type="InterPro" id="IPR003599">
    <property type="entry name" value="Ig_sub"/>
</dbReference>
<dbReference type="AlphaFoldDB" id="A0AAD8G8I0"/>
<evidence type="ECO:0000256" key="11">
    <source>
        <dbReference type="SAM" id="Phobius"/>
    </source>
</evidence>
<feature type="domain" description="Ig-like" evidence="12">
    <location>
        <begin position="4"/>
        <end position="100"/>
    </location>
</feature>
<dbReference type="SMART" id="SM00409">
    <property type="entry name" value="IG"/>
    <property type="match status" value="1"/>
</dbReference>
<dbReference type="FunFam" id="2.60.40.10:FF:000142">
    <property type="entry name" value="V-set domain-containing T-cell activation inhibitor 1"/>
    <property type="match status" value="1"/>
</dbReference>
<keyword evidence="6 11" id="KW-0472">Membrane</keyword>
<evidence type="ECO:0000256" key="6">
    <source>
        <dbReference type="ARBA" id="ARBA00023136"/>
    </source>
</evidence>
<evidence type="ECO:0000256" key="1">
    <source>
        <dbReference type="ARBA" id="ARBA00004251"/>
    </source>
</evidence>
<name>A0AAD8G8I0_ACIOX</name>
<evidence type="ECO:0000256" key="4">
    <source>
        <dbReference type="ARBA" id="ARBA00022729"/>
    </source>
</evidence>
<dbReference type="InterPro" id="IPR013106">
    <property type="entry name" value="Ig_V-set"/>
</dbReference>
<keyword evidence="8" id="KW-0675">Receptor</keyword>
<dbReference type="Proteomes" id="UP001230051">
    <property type="component" value="Unassembled WGS sequence"/>
</dbReference>
<dbReference type="InterPro" id="IPR051713">
    <property type="entry name" value="T-cell_Activation_Regulation"/>
</dbReference>
<dbReference type="Gene3D" id="2.60.40.10">
    <property type="entry name" value="Immunoglobulins"/>
    <property type="match status" value="2"/>
</dbReference>
<dbReference type="GO" id="GO:0042130">
    <property type="term" value="P:negative regulation of T cell proliferation"/>
    <property type="evidence" value="ECO:0007669"/>
    <property type="project" value="TreeGrafter"/>
</dbReference>
<evidence type="ECO:0000256" key="2">
    <source>
        <dbReference type="ARBA" id="ARBA00022475"/>
    </source>
</evidence>
<sequence>MVCPVMSTGNGYVLGMIKNSVTIPCEYKNEGILERKNIAIEWRTSDSLIVHGFVHGEDKLYNQAPQYKNRTKIFQSQVEHGNFSLRLSDIIPEDETDYNCFFHKAGWSTSKRADTVRLIVAGHYTEPFISTSSHRENSEVDFTCKSSSGFPEPIVHWFINNKEISPEPGREHTTLDKDPSTGSFTVTSVLTVNVPQDLAVTCAIENERLGETRTSASFYYNKQKPDNSQPSSNTGVIIGICVTLAIALGIAGFLIYRRIKMPQRQQPQDGPETTPIADSTS</sequence>
<keyword evidence="2" id="KW-1003">Cell membrane</keyword>
<evidence type="ECO:0000259" key="12">
    <source>
        <dbReference type="PROSITE" id="PS50835"/>
    </source>
</evidence>
<dbReference type="Pfam" id="PF07686">
    <property type="entry name" value="V-set"/>
    <property type="match status" value="1"/>
</dbReference>
<dbReference type="Pfam" id="PF08205">
    <property type="entry name" value="C2-set_2"/>
    <property type="match status" value="1"/>
</dbReference>
<keyword evidence="10" id="KW-0393">Immunoglobulin domain</keyword>
<dbReference type="PROSITE" id="PS50835">
    <property type="entry name" value="IG_LIKE"/>
    <property type="match status" value="2"/>
</dbReference>
<keyword evidence="9" id="KW-0325">Glycoprotein</keyword>
<reference evidence="13" key="1">
    <citation type="submission" date="2022-02" db="EMBL/GenBank/DDBJ databases">
        <title>Atlantic sturgeon de novo genome assembly.</title>
        <authorList>
            <person name="Stock M."/>
            <person name="Klopp C."/>
            <person name="Guiguen Y."/>
            <person name="Cabau C."/>
            <person name="Parinello H."/>
            <person name="Santidrian Yebra-Pimentel E."/>
            <person name="Kuhl H."/>
            <person name="Dirks R.P."/>
            <person name="Guessner J."/>
            <person name="Wuertz S."/>
            <person name="Du K."/>
            <person name="Schartl M."/>
        </authorList>
    </citation>
    <scope>NUCLEOTIDE SEQUENCE</scope>
    <source>
        <strain evidence="13">STURGEONOMICS-FGT-2020</strain>
        <tissue evidence="13">Whole blood</tissue>
    </source>
</reference>
<evidence type="ECO:0000313" key="13">
    <source>
        <dbReference type="EMBL" id="KAK1169697.1"/>
    </source>
</evidence>